<dbReference type="Proteomes" id="UP000054107">
    <property type="component" value="Unassembled WGS sequence"/>
</dbReference>
<proteinExistence type="predicted"/>
<dbReference type="AlphaFoldDB" id="A0A0B7NJP6"/>
<organism evidence="1 2">
    <name type="scientific">Parasitella parasitica</name>
    <dbReference type="NCBI Taxonomy" id="35722"/>
    <lineage>
        <taxon>Eukaryota</taxon>
        <taxon>Fungi</taxon>
        <taxon>Fungi incertae sedis</taxon>
        <taxon>Mucoromycota</taxon>
        <taxon>Mucoromycotina</taxon>
        <taxon>Mucoromycetes</taxon>
        <taxon>Mucorales</taxon>
        <taxon>Mucorineae</taxon>
        <taxon>Mucoraceae</taxon>
        <taxon>Parasitella</taxon>
    </lineage>
</organism>
<sequence>MFLNAFPEVYSIKLSVLHMHLVNKASVKLKKLEKFTALRESETTIKIRHGRVLEWKNDPDMEKETNCVFVDEAGFNLHL</sequence>
<gene>
    <name evidence="1" type="primary">PARPA_09807.1 scaffold 39042</name>
</gene>
<accession>A0A0B7NJP6</accession>
<dbReference type="EMBL" id="LN732581">
    <property type="protein sequence ID" value="CEP15572.1"/>
    <property type="molecule type" value="Genomic_DNA"/>
</dbReference>
<dbReference type="STRING" id="35722.A0A0B7NJP6"/>
<evidence type="ECO:0000313" key="2">
    <source>
        <dbReference type="Proteomes" id="UP000054107"/>
    </source>
</evidence>
<evidence type="ECO:0008006" key="3">
    <source>
        <dbReference type="Google" id="ProtNLM"/>
    </source>
</evidence>
<reference evidence="1 2" key="1">
    <citation type="submission" date="2014-09" db="EMBL/GenBank/DDBJ databases">
        <authorList>
            <person name="Ellenberger Sabrina"/>
        </authorList>
    </citation>
    <scope>NUCLEOTIDE SEQUENCE [LARGE SCALE GENOMIC DNA]</scope>
    <source>
        <strain evidence="1 2">CBS 412.66</strain>
    </source>
</reference>
<keyword evidence="2" id="KW-1185">Reference proteome</keyword>
<evidence type="ECO:0000313" key="1">
    <source>
        <dbReference type="EMBL" id="CEP15572.1"/>
    </source>
</evidence>
<name>A0A0B7NJP6_9FUNG</name>
<protein>
    <recommendedName>
        <fullName evidence="3">Tc1-like transposase DDE domain-containing protein</fullName>
    </recommendedName>
</protein>
<dbReference type="OrthoDB" id="2209929at2759"/>